<dbReference type="InterPro" id="IPR036662">
    <property type="entry name" value="PTS_EIIA_man-typ_sf"/>
</dbReference>
<feature type="domain" description="PTS EIIA type-4" evidence="2">
    <location>
        <begin position="17"/>
        <end position="137"/>
    </location>
</feature>
<accession>A0A933SAN2</accession>
<dbReference type="PANTHER" id="PTHR33799:SF1">
    <property type="entry name" value="PTS SYSTEM MANNOSE-SPECIFIC EIIAB COMPONENT-RELATED"/>
    <property type="match status" value="1"/>
</dbReference>
<dbReference type="GO" id="GO:0009401">
    <property type="term" value="P:phosphoenolpyruvate-dependent sugar phosphotransferase system"/>
    <property type="evidence" value="ECO:0007669"/>
    <property type="project" value="InterPro"/>
</dbReference>
<dbReference type="SUPFAM" id="SSF53062">
    <property type="entry name" value="PTS system fructose IIA component-like"/>
    <property type="match status" value="1"/>
</dbReference>
<protein>
    <recommendedName>
        <fullName evidence="2">PTS EIIA type-4 domain-containing protein</fullName>
    </recommendedName>
</protein>
<dbReference type="PANTHER" id="PTHR33799">
    <property type="entry name" value="PTS PERMEASE-RELATED-RELATED"/>
    <property type="match status" value="1"/>
</dbReference>
<keyword evidence="1" id="KW-0808">Transferase</keyword>
<evidence type="ECO:0000259" key="2">
    <source>
        <dbReference type="PROSITE" id="PS51096"/>
    </source>
</evidence>
<proteinExistence type="predicted"/>
<dbReference type="PROSITE" id="PS51096">
    <property type="entry name" value="PTS_EIIA_TYPE_4"/>
    <property type="match status" value="1"/>
</dbReference>
<dbReference type="Pfam" id="PF03610">
    <property type="entry name" value="EIIA-man"/>
    <property type="match status" value="1"/>
</dbReference>
<dbReference type="GO" id="GO:0016740">
    <property type="term" value="F:transferase activity"/>
    <property type="evidence" value="ECO:0007669"/>
    <property type="project" value="UniProtKB-KW"/>
</dbReference>
<dbReference type="InterPro" id="IPR051471">
    <property type="entry name" value="Bacterial_PTS_sugar_comp"/>
</dbReference>
<dbReference type="EMBL" id="JACRIW010000041">
    <property type="protein sequence ID" value="MBI5169052.1"/>
    <property type="molecule type" value="Genomic_DNA"/>
</dbReference>
<comment type="caution">
    <text evidence="3">The sequence shown here is derived from an EMBL/GenBank/DDBJ whole genome shotgun (WGS) entry which is preliminary data.</text>
</comment>
<reference evidence="3" key="1">
    <citation type="submission" date="2020-07" db="EMBL/GenBank/DDBJ databases">
        <title>Huge and variable diversity of episymbiotic CPR bacteria and DPANN archaea in groundwater ecosystems.</title>
        <authorList>
            <person name="He C.Y."/>
            <person name="Keren R."/>
            <person name="Whittaker M."/>
            <person name="Farag I.F."/>
            <person name="Doudna J."/>
            <person name="Cate J.H.D."/>
            <person name="Banfield J.F."/>
        </authorList>
    </citation>
    <scope>NUCLEOTIDE SEQUENCE</scope>
    <source>
        <strain evidence="3">NC_groundwater_1813_Pr3_B-0.1um_71_17</strain>
    </source>
</reference>
<organism evidence="3 4">
    <name type="scientific">Eiseniibacteriota bacterium</name>
    <dbReference type="NCBI Taxonomy" id="2212470"/>
    <lineage>
        <taxon>Bacteria</taxon>
        <taxon>Candidatus Eiseniibacteriota</taxon>
    </lineage>
</organism>
<dbReference type="InterPro" id="IPR004701">
    <property type="entry name" value="PTS_EIIA_man-typ"/>
</dbReference>
<gene>
    <name evidence="3" type="ORF">HZA61_06165</name>
</gene>
<dbReference type="AlphaFoldDB" id="A0A933SAN2"/>
<name>A0A933SAN2_UNCEI</name>
<dbReference type="Proteomes" id="UP000696931">
    <property type="component" value="Unassembled WGS sequence"/>
</dbReference>
<evidence type="ECO:0000256" key="1">
    <source>
        <dbReference type="ARBA" id="ARBA00022679"/>
    </source>
</evidence>
<sequence>MSTGTHGPAGGSPDTSTVPALLVMHADLAAALLHAASAVYGPIEGIEVLSNSGLSREALEARIADQVGHWRHGGLVLTDFWGGSCHTCGLKATRGRGEILLLTGVNLPVLLDYLHNRDRYTVAELAERLQTKGRESIRAQRCSES</sequence>
<dbReference type="Gene3D" id="3.40.50.510">
    <property type="entry name" value="Phosphotransferase system, mannose-type IIA component"/>
    <property type="match status" value="1"/>
</dbReference>
<evidence type="ECO:0000313" key="3">
    <source>
        <dbReference type="EMBL" id="MBI5169052.1"/>
    </source>
</evidence>
<evidence type="ECO:0000313" key="4">
    <source>
        <dbReference type="Proteomes" id="UP000696931"/>
    </source>
</evidence>
<dbReference type="GO" id="GO:0016020">
    <property type="term" value="C:membrane"/>
    <property type="evidence" value="ECO:0007669"/>
    <property type="project" value="InterPro"/>
</dbReference>